<feature type="domain" description="Putative amidase" evidence="1">
    <location>
        <begin position="3"/>
        <end position="142"/>
    </location>
</feature>
<dbReference type="PANTHER" id="PTHR40032:SF1">
    <property type="entry name" value="EXPORTED PROTEIN"/>
    <property type="match status" value="1"/>
</dbReference>
<gene>
    <name evidence="2" type="ORF">HLPCO_000693</name>
</gene>
<reference evidence="2 3" key="2">
    <citation type="journal article" date="2013" name="PLoS ONE">
        <title>INDIGO - INtegrated Data Warehouse of MIcrobial GenOmes with Examples from the Red Sea Extremophiles.</title>
        <authorList>
            <person name="Alam I."/>
            <person name="Antunes A."/>
            <person name="Kamau A.A."/>
            <person name="Ba Alawi W."/>
            <person name="Kalkatawi M."/>
            <person name="Stingl U."/>
            <person name="Bajic V.B."/>
        </authorList>
    </citation>
    <scope>NUCLEOTIDE SEQUENCE [LARGE SCALE GENOMIC DNA]</scope>
    <source>
        <strain evidence="2 3">SSD-17B</strain>
    </source>
</reference>
<dbReference type="AlphaFoldDB" id="U2FPW7"/>
<dbReference type="EMBL" id="AFNU02000002">
    <property type="protein sequence ID" value="ERJ13084.1"/>
    <property type="molecule type" value="Genomic_DNA"/>
</dbReference>
<name>U2FPW7_9MOLU</name>
<keyword evidence="3" id="KW-1185">Reference proteome</keyword>
<evidence type="ECO:0000259" key="1">
    <source>
        <dbReference type="Pfam" id="PF12671"/>
    </source>
</evidence>
<dbReference type="InterPro" id="IPR038765">
    <property type="entry name" value="Papain-like_cys_pep_sf"/>
</dbReference>
<dbReference type="Pfam" id="PF12671">
    <property type="entry name" value="Amidase_6"/>
    <property type="match status" value="1"/>
</dbReference>
<evidence type="ECO:0000313" key="2">
    <source>
        <dbReference type="EMBL" id="ERJ13084.1"/>
    </source>
</evidence>
<dbReference type="RefSeq" id="WP_008826906.1">
    <property type="nucleotide sequence ID" value="NZ_AFNU02000002.1"/>
</dbReference>
<dbReference type="InterPro" id="IPR024301">
    <property type="entry name" value="Amidase_6"/>
</dbReference>
<comment type="caution">
    <text evidence="2">The sequence shown here is derived from an EMBL/GenBank/DDBJ whole genome shotgun (WGS) entry which is preliminary data.</text>
</comment>
<evidence type="ECO:0000313" key="3">
    <source>
        <dbReference type="Proteomes" id="UP000005707"/>
    </source>
</evidence>
<dbReference type="STRING" id="1033810.HLPCO_000693"/>
<reference evidence="2 3" key="1">
    <citation type="journal article" date="2011" name="J. Bacteriol.">
        <title>Genome sequence of Haloplasma contractile, an unusual contractile bacterium from a deep-sea anoxic brine lake.</title>
        <authorList>
            <person name="Antunes A."/>
            <person name="Alam I."/>
            <person name="El Dorry H."/>
            <person name="Siam R."/>
            <person name="Robertson A."/>
            <person name="Bajic V.B."/>
            <person name="Stingl U."/>
        </authorList>
    </citation>
    <scope>NUCLEOTIDE SEQUENCE [LARGE SCALE GENOMIC DNA]</scope>
    <source>
        <strain evidence="2 3">SSD-17B</strain>
    </source>
</reference>
<proteinExistence type="predicted"/>
<dbReference type="Proteomes" id="UP000005707">
    <property type="component" value="Unassembled WGS sequence"/>
</dbReference>
<organism evidence="2 3">
    <name type="scientific">Haloplasma contractile SSD-17B</name>
    <dbReference type="NCBI Taxonomy" id="1033810"/>
    <lineage>
        <taxon>Bacteria</taxon>
        <taxon>Bacillati</taxon>
        <taxon>Mycoplasmatota</taxon>
        <taxon>Mollicutes</taxon>
        <taxon>Haloplasmatales</taxon>
        <taxon>Haloplasmataceae</taxon>
        <taxon>Haloplasma</taxon>
    </lineage>
</organism>
<protein>
    <submittedName>
        <fullName evidence="2">Amidase domain protein</fullName>
    </submittedName>
</protein>
<dbReference type="InParanoid" id="U2FPW7"/>
<accession>U2FPW7</accession>
<dbReference type="SUPFAM" id="SSF54001">
    <property type="entry name" value="Cysteine proteinases"/>
    <property type="match status" value="1"/>
</dbReference>
<dbReference type="PANTHER" id="PTHR40032">
    <property type="entry name" value="EXPORTED PROTEIN-RELATED"/>
    <property type="match status" value="1"/>
</dbReference>
<dbReference type="Gene3D" id="3.90.1720.10">
    <property type="entry name" value="endopeptidase domain like (from Nostoc punctiforme)"/>
    <property type="match status" value="1"/>
</dbReference>
<sequence>MIYNRKLAIEYALKYGENPNPDYKYFDIYGIDGGDCTNFISQCLKYGGIPMVYNKPAPWYYSNSNWSISWTLSHSLYWCLKIRQEKMLDGPRGIELNHYSELELGDLIFYKENGRNNHSAIITDFKDGYPLVSQHSVNAVNINYINEKKSDMLFMKIKS</sequence>